<feature type="domain" description="DUF4232" evidence="3">
    <location>
        <begin position="150"/>
        <end position="276"/>
    </location>
</feature>
<proteinExistence type="predicted"/>
<keyword evidence="2" id="KW-0472">Membrane</keyword>
<feature type="compositionally biased region" description="Polar residues" evidence="1">
    <location>
        <begin position="112"/>
        <end position="121"/>
    </location>
</feature>
<evidence type="ECO:0000256" key="2">
    <source>
        <dbReference type="SAM" id="Phobius"/>
    </source>
</evidence>
<evidence type="ECO:0000259" key="3">
    <source>
        <dbReference type="Pfam" id="PF14016"/>
    </source>
</evidence>
<comment type="caution">
    <text evidence="4">The sequence shown here is derived from an EMBL/GenBank/DDBJ whole genome shotgun (WGS) entry which is preliminary data.</text>
</comment>
<feature type="transmembrane region" description="Helical" evidence="2">
    <location>
        <begin position="51"/>
        <end position="70"/>
    </location>
</feature>
<evidence type="ECO:0000313" key="4">
    <source>
        <dbReference type="EMBL" id="MFC1419468.1"/>
    </source>
</evidence>
<evidence type="ECO:0000313" key="5">
    <source>
        <dbReference type="Proteomes" id="UP001592531"/>
    </source>
</evidence>
<dbReference type="RefSeq" id="WP_380538810.1">
    <property type="nucleotide sequence ID" value="NZ_JBHFAB010000018.1"/>
</dbReference>
<dbReference type="Pfam" id="PF14016">
    <property type="entry name" value="DUF4232"/>
    <property type="match status" value="1"/>
</dbReference>
<sequence>MTGPSDDEERDGGRPDPLDALLRPTVEFLPAPAGSFERIYRTAKRRRRAKAAVGGGLAAVLVAGSLYLAGTFTPTGSTVVVTPPASSGLLAPAPSGTAPGASPSPVGPQPTPSANTGSAPVSPTGRPDPGVPGAGRSTGTSATATATPMCATSQLTASLGGGDAGAGNVYRYLLLTNHSGTTCHVTGFPGLSLLDAAGKQIGAPATEQALAHTPVVLRPGESASDTVHTANRQTNSSTECLPTSVQLRIYPPGNTASIVFSGKVTNCDNLFSVTPFTAGSTGNPPS</sequence>
<keyword evidence="2" id="KW-0812">Transmembrane</keyword>
<organism evidence="4 5">
    <name type="scientific">Streptacidiphilus cavernicola</name>
    <dbReference type="NCBI Taxonomy" id="3342716"/>
    <lineage>
        <taxon>Bacteria</taxon>
        <taxon>Bacillati</taxon>
        <taxon>Actinomycetota</taxon>
        <taxon>Actinomycetes</taxon>
        <taxon>Kitasatosporales</taxon>
        <taxon>Streptomycetaceae</taxon>
        <taxon>Streptacidiphilus</taxon>
    </lineage>
</organism>
<evidence type="ECO:0000256" key="1">
    <source>
        <dbReference type="SAM" id="MobiDB-lite"/>
    </source>
</evidence>
<feature type="compositionally biased region" description="Low complexity" evidence="1">
    <location>
        <begin position="134"/>
        <end position="145"/>
    </location>
</feature>
<feature type="compositionally biased region" description="Low complexity" evidence="1">
    <location>
        <begin position="91"/>
        <end position="104"/>
    </location>
</feature>
<accession>A0ABV6W0M7</accession>
<dbReference type="Proteomes" id="UP001592531">
    <property type="component" value="Unassembled WGS sequence"/>
</dbReference>
<feature type="region of interest" description="Disordered" evidence="1">
    <location>
        <begin position="91"/>
        <end position="145"/>
    </location>
</feature>
<dbReference type="EMBL" id="JBHFAB010000018">
    <property type="protein sequence ID" value="MFC1419468.1"/>
    <property type="molecule type" value="Genomic_DNA"/>
</dbReference>
<keyword evidence="5" id="KW-1185">Reference proteome</keyword>
<dbReference type="InterPro" id="IPR025326">
    <property type="entry name" value="DUF4232"/>
</dbReference>
<reference evidence="4 5" key="1">
    <citation type="submission" date="2024-09" db="EMBL/GenBank/DDBJ databases">
        <authorList>
            <person name="Lee S.D."/>
        </authorList>
    </citation>
    <scope>NUCLEOTIDE SEQUENCE [LARGE SCALE GENOMIC DNA]</scope>
    <source>
        <strain evidence="4 5">N8-3</strain>
    </source>
</reference>
<feature type="region of interest" description="Disordered" evidence="1">
    <location>
        <begin position="1"/>
        <end position="21"/>
    </location>
</feature>
<keyword evidence="2" id="KW-1133">Transmembrane helix</keyword>
<name>A0ABV6W0M7_9ACTN</name>
<gene>
    <name evidence="4" type="ORF">ACEZDE_22950</name>
</gene>
<feature type="compositionally biased region" description="Acidic residues" evidence="1">
    <location>
        <begin position="1"/>
        <end position="10"/>
    </location>
</feature>
<protein>
    <submittedName>
        <fullName evidence="4">DUF4232 domain-containing protein</fullName>
    </submittedName>
</protein>